<organism evidence="1 2">
    <name type="scientific">Candidatus Methylacidithermus pantelleriae</name>
    <dbReference type="NCBI Taxonomy" id="2744239"/>
    <lineage>
        <taxon>Bacteria</taxon>
        <taxon>Pseudomonadati</taxon>
        <taxon>Verrucomicrobiota</taxon>
        <taxon>Methylacidiphilae</taxon>
        <taxon>Methylacidiphilales</taxon>
        <taxon>Methylacidiphilaceae</taxon>
        <taxon>Candidatus Methylacidithermus</taxon>
    </lineage>
</organism>
<dbReference type="Proteomes" id="UP000663859">
    <property type="component" value="Unassembled WGS sequence"/>
</dbReference>
<proteinExistence type="predicted"/>
<sequence length="119" mass="13447">MAKKRFGTLFVLAPGFEDGPGTSFYCPYCMMFEGLLCRFPSLGTELEVQRIAFARPREALVRLLGDEHQACPVLVVPKEEKLPHGAPPPKEALGHYFWDEPEEIAKVLSLRFALPMPHY</sequence>
<name>A0A8J2BH08_9BACT</name>
<dbReference type="Pfam" id="PF11287">
    <property type="entry name" value="DUF3088"/>
    <property type="match status" value="1"/>
</dbReference>
<evidence type="ECO:0000313" key="2">
    <source>
        <dbReference type="Proteomes" id="UP000663859"/>
    </source>
</evidence>
<dbReference type="InterPro" id="IPR021439">
    <property type="entry name" value="DUF3088"/>
</dbReference>
<evidence type="ECO:0008006" key="3">
    <source>
        <dbReference type="Google" id="ProtNLM"/>
    </source>
</evidence>
<gene>
    <name evidence="1" type="ORF">MPNT_10066</name>
</gene>
<protein>
    <recommendedName>
        <fullName evidence="3">DUF3088 domain-containing protein</fullName>
    </recommendedName>
</protein>
<dbReference type="RefSeq" id="WP_174581594.1">
    <property type="nucleotide sequence ID" value="NZ_CAJNOB010000001.1"/>
</dbReference>
<reference evidence="1" key="1">
    <citation type="submission" date="2021-02" db="EMBL/GenBank/DDBJ databases">
        <authorList>
            <person name="Cremers G."/>
            <person name="Picone N."/>
        </authorList>
    </citation>
    <scope>NUCLEOTIDE SEQUENCE</scope>
    <source>
        <strain evidence="1">PQ17</strain>
    </source>
</reference>
<evidence type="ECO:0000313" key="1">
    <source>
        <dbReference type="EMBL" id="CAF0688966.1"/>
    </source>
</evidence>
<dbReference type="AlphaFoldDB" id="A0A8J2BH08"/>
<accession>A0A8J2BH08</accession>
<keyword evidence="2" id="KW-1185">Reference proteome</keyword>
<dbReference type="EMBL" id="CAJNOB010000001">
    <property type="protein sequence ID" value="CAF0688966.1"/>
    <property type="molecule type" value="Genomic_DNA"/>
</dbReference>
<comment type="caution">
    <text evidence="1">The sequence shown here is derived from an EMBL/GenBank/DDBJ whole genome shotgun (WGS) entry which is preliminary data.</text>
</comment>